<dbReference type="InterPro" id="IPR007197">
    <property type="entry name" value="rSAM"/>
</dbReference>
<dbReference type="GO" id="GO:0003824">
    <property type="term" value="F:catalytic activity"/>
    <property type="evidence" value="ECO:0007669"/>
    <property type="project" value="InterPro"/>
</dbReference>
<evidence type="ECO:0000256" key="4">
    <source>
        <dbReference type="ARBA" id="ARBA00022723"/>
    </source>
</evidence>
<gene>
    <name evidence="9" type="ORF">BECKMB1821H_GA0114242_101633</name>
    <name evidence="8" type="ORF">BECKMB1821I_GA0114274_101433</name>
</gene>
<accession>A0A451BA40</accession>
<dbReference type="InterPro" id="IPR050377">
    <property type="entry name" value="Radical_SAM_PqqE_MftC-like"/>
</dbReference>
<dbReference type="AlphaFoldDB" id="A0A451BA40"/>
<dbReference type="Pfam" id="PF13186">
    <property type="entry name" value="SPASM"/>
    <property type="match status" value="1"/>
</dbReference>
<reference evidence="9" key="1">
    <citation type="submission" date="2019-02" db="EMBL/GenBank/DDBJ databases">
        <authorList>
            <person name="Gruber-Vodicka R. H."/>
            <person name="Seah K. B. B."/>
        </authorList>
    </citation>
    <scope>NUCLEOTIDE SEQUENCE</scope>
    <source>
        <strain evidence="9">BECK_BZ198</strain>
        <strain evidence="8">BECK_BZ199</strain>
    </source>
</reference>
<dbReference type="CDD" id="cd01335">
    <property type="entry name" value="Radical_SAM"/>
    <property type="match status" value="1"/>
</dbReference>
<keyword evidence="5" id="KW-0408">Iron</keyword>
<evidence type="ECO:0000313" key="9">
    <source>
        <dbReference type="EMBL" id="VFK75151.1"/>
    </source>
</evidence>
<dbReference type="EMBL" id="CAADFQ010000014">
    <property type="protein sequence ID" value="VFK30249.1"/>
    <property type="molecule type" value="Genomic_DNA"/>
</dbReference>
<dbReference type="GO" id="GO:0051536">
    <property type="term" value="F:iron-sulfur cluster binding"/>
    <property type="evidence" value="ECO:0007669"/>
    <property type="project" value="UniProtKB-KW"/>
</dbReference>
<evidence type="ECO:0000256" key="1">
    <source>
        <dbReference type="ARBA" id="ARBA00001966"/>
    </source>
</evidence>
<evidence type="ECO:0000256" key="5">
    <source>
        <dbReference type="ARBA" id="ARBA00023004"/>
    </source>
</evidence>
<dbReference type="PANTHER" id="PTHR11228:SF7">
    <property type="entry name" value="PQQA PEPTIDE CYCLASE"/>
    <property type="match status" value="1"/>
</dbReference>
<organism evidence="9">
    <name type="scientific">Candidatus Kentrum sp. MB</name>
    <dbReference type="NCBI Taxonomy" id="2138164"/>
    <lineage>
        <taxon>Bacteria</taxon>
        <taxon>Pseudomonadati</taxon>
        <taxon>Pseudomonadota</taxon>
        <taxon>Gammaproteobacteria</taxon>
        <taxon>Candidatus Kentrum</taxon>
    </lineage>
</organism>
<dbReference type="InterPro" id="IPR034391">
    <property type="entry name" value="AdoMet-like_SPASM_containing"/>
</dbReference>
<dbReference type="Pfam" id="PF04055">
    <property type="entry name" value="Radical_SAM"/>
    <property type="match status" value="1"/>
</dbReference>
<proteinExistence type="predicted"/>
<dbReference type="SUPFAM" id="SSF102114">
    <property type="entry name" value="Radical SAM enzymes"/>
    <property type="match status" value="1"/>
</dbReference>
<evidence type="ECO:0000259" key="7">
    <source>
        <dbReference type="PROSITE" id="PS51918"/>
    </source>
</evidence>
<evidence type="ECO:0000256" key="6">
    <source>
        <dbReference type="ARBA" id="ARBA00023014"/>
    </source>
</evidence>
<dbReference type="InterPro" id="IPR013785">
    <property type="entry name" value="Aldolase_TIM"/>
</dbReference>
<comment type="cofactor">
    <cofactor evidence="1">
        <name>[4Fe-4S] cluster</name>
        <dbReference type="ChEBI" id="CHEBI:49883"/>
    </cofactor>
</comment>
<evidence type="ECO:0000313" key="8">
    <source>
        <dbReference type="EMBL" id="VFK30249.1"/>
    </source>
</evidence>
<dbReference type="SFLD" id="SFLDG01387">
    <property type="entry name" value="BtrN-like_SPASM_domain_contain"/>
    <property type="match status" value="1"/>
</dbReference>
<keyword evidence="6" id="KW-0411">Iron-sulfur</keyword>
<dbReference type="EMBL" id="CAADGH010000016">
    <property type="protein sequence ID" value="VFK75151.1"/>
    <property type="molecule type" value="Genomic_DNA"/>
</dbReference>
<dbReference type="PROSITE" id="PS51918">
    <property type="entry name" value="RADICAL_SAM"/>
    <property type="match status" value="1"/>
</dbReference>
<dbReference type="SFLD" id="SFLDG01067">
    <property type="entry name" value="SPASM/twitch_domain_containing"/>
    <property type="match status" value="1"/>
</dbReference>
<protein>
    <submittedName>
        <fullName evidence="9">Radical SAM additional 4Fe4S-binding SPASM domain-containing protein</fullName>
    </submittedName>
</protein>
<dbReference type="InterPro" id="IPR058240">
    <property type="entry name" value="rSAM_sf"/>
</dbReference>
<dbReference type="GO" id="GO:0046872">
    <property type="term" value="F:metal ion binding"/>
    <property type="evidence" value="ECO:0007669"/>
    <property type="project" value="UniProtKB-KW"/>
</dbReference>
<keyword evidence="2" id="KW-0004">4Fe-4S</keyword>
<dbReference type="PANTHER" id="PTHR11228">
    <property type="entry name" value="RADICAL SAM DOMAIN PROTEIN"/>
    <property type="match status" value="1"/>
</dbReference>
<evidence type="ECO:0000256" key="3">
    <source>
        <dbReference type="ARBA" id="ARBA00022691"/>
    </source>
</evidence>
<dbReference type="SFLD" id="SFLDS00029">
    <property type="entry name" value="Radical_SAM"/>
    <property type="match status" value="1"/>
</dbReference>
<dbReference type="CDD" id="cd21109">
    <property type="entry name" value="SPASM"/>
    <property type="match status" value="1"/>
</dbReference>
<keyword evidence="4" id="KW-0479">Metal-binding</keyword>
<feature type="domain" description="Radical SAM core" evidence="7">
    <location>
        <begin position="8"/>
        <end position="242"/>
    </location>
</feature>
<dbReference type="Gene3D" id="3.20.20.70">
    <property type="entry name" value="Aldolase class I"/>
    <property type="match status" value="1"/>
</dbReference>
<name>A0A451BA40_9GAMM</name>
<keyword evidence="3" id="KW-0949">S-adenosyl-L-methionine</keyword>
<dbReference type="InterPro" id="IPR023885">
    <property type="entry name" value="4Fe4S-binding_SPASM_dom"/>
</dbReference>
<evidence type="ECO:0000256" key="2">
    <source>
        <dbReference type="ARBA" id="ARBA00022485"/>
    </source>
</evidence>
<sequence>MKVNMQNIPIDFPDVLRIETAGKCNFNCIHCPTGTQPNKRPVLSMSMFNHIIDQLVAHTFIPRVVVLYHGGEPLLNKNLSLYIRVLKEMGIRKTSITTNASLLNEERSKELIMAGLDELQISFDGQCPDENNDIRKGGGFYMNAANVKSFCKVRKALGRNNPNIIIGNVQICDRATLETIHNKDKQVTLKNAPTYLIEYFSDEHDEMEFISFPAMVWPGYEKFGNLDTIYFDAVNPKYCGPLFETFTILSNGDVVLCCYDLKGELVLGNIYRESVFDIWNSEEYSNIRINYRRQKYCRLCKKCNVVLPHYLCKM</sequence>